<dbReference type="KEGG" id="daer:H9K75_14960"/>
<dbReference type="EMBL" id="CP060783">
    <property type="protein sequence ID" value="QNP47543.1"/>
    <property type="molecule type" value="Genomic_DNA"/>
</dbReference>
<sequence>MKELGFSDGIQNLAEGNIALPEIFLPILNLDNYYPWPPFFVPICHAEHDIVSYGVVNHPTETKRTPYFAALYLERGYCVEISESEIQFVDFLAAEDVIATGDETIISAAVTNLINTLSTTKIADLRAAAEKSSILDDVLLSLDSYKNRVPAKFHNKLNTNYTGVFPSRGANNTCLYEANYYNSQNYEDHFFDRKLPWLVENISQVDLERMVSQYILDENYVEAWFSICRPGVNVQYAKKVTEKLLSKIDIRQGTAWLAAADNDNGNY</sequence>
<proteinExistence type="predicted"/>
<dbReference type="Proteomes" id="UP000516028">
    <property type="component" value="Chromosome"/>
</dbReference>
<accession>A0A7H0GGX7</accession>
<name>A0A7H0GGX7_9BURK</name>
<evidence type="ECO:0000313" key="1">
    <source>
        <dbReference type="EMBL" id="QNP47543.1"/>
    </source>
</evidence>
<gene>
    <name evidence="1" type="ORF">H9K75_14960</name>
</gene>
<reference evidence="1 2" key="1">
    <citation type="submission" date="2020-08" db="EMBL/GenBank/DDBJ databases">
        <title>Genome sequence of Diaphorobacter aerolatus KACC 16536T.</title>
        <authorList>
            <person name="Hyun D.-W."/>
            <person name="Bae J.-W."/>
        </authorList>
    </citation>
    <scope>NUCLEOTIDE SEQUENCE [LARGE SCALE GENOMIC DNA]</scope>
    <source>
        <strain evidence="1 2">KACC 16536</strain>
    </source>
</reference>
<evidence type="ECO:0000313" key="2">
    <source>
        <dbReference type="Proteomes" id="UP000516028"/>
    </source>
</evidence>
<protein>
    <submittedName>
        <fullName evidence="1">Uncharacterized protein</fullName>
    </submittedName>
</protein>
<organism evidence="1 2">
    <name type="scientific">Diaphorobacter aerolatus</name>
    <dbReference type="NCBI Taxonomy" id="1288495"/>
    <lineage>
        <taxon>Bacteria</taxon>
        <taxon>Pseudomonadati</taxon>
        <taxon>Pseudomonadota</taxon>
        <taxon>Betaproteobacteria</taxon>
        <taxon>Burkholderiales</taxon>
        <taxon>Comamonadaceae</taxon>
        <taxon>Diaphorobacter</taxon>
    </lineage>
</organism>
<dbReference type="AlphaFoldDB" id="A0A7H0GGX7"/>
<keyword evidence="2" id="KW-1185">Reference proteome</keyword>